<accession>A0A4S8IT53</accession>
<dbReference type="GO" id="GO:0006508">
    <property type="term" value="P:proteolysis"/>
    <property type="evidence" value="ECO:0007669"/>
    <property type="project" value="InterPro"/>
</dbReference>
<dbReference type="FunFam" id="2.40.70.10:FF:000018">
    <property type="entry name" value="Aspartic proteinase-like protein 2"/>
    <property type="match status" value="1"/>
</dbReference>
<keyword evidence="6" id="KW-1185">Reference proteome</keyword>
<comment type="similarity">
    <text evidence="1">Belongs to the peptidase A1 family.</text>
</comment>
<keyword evidence="3" id="KW-0732">Signal</keyword>
<dbReference type="InterPro" id="IPR001461">
    <property type="entry name" value="Aspartic_peptidase_A1"/>
</dbReference>
<dbReference type="GO" id="GO:0004190">
    <property type="term" value="F:aspartic-type endopeptidase activity"/>
    <property type="evidence" value="ECO:0007669"/>
    <property type="project" value="InterPro"/>
</dbReference>
<feature type="domain" description="Peptidase A1" evidence="4">
    <location>
        <begin position="85"/>
        <end position="367"/>
    </location>
</feature>
<dbReference type="SUPFAM" id="SSF50630">
    <property type="entry name" value="Acid proteases"/>
    <property type="match status" value="1"/>
</dbReference>
<feature type="chain" id="PRO_5020502912" description="Peptidase A1 domain-containing protein" evidence="3">
    <location>
        <begin position="18"/>
        <end position="431"/>
    </location>
</feature>
<dbReference type="InterPro" id="IPR032799">
    <property type="entry name" value="TAXi_C"/>
</dbReference>
<evidence type="ECO:0000256" key="1">
    <source>
        <dbReference type="ARBA" id="ARBA00007447"/>
    </source>
</evidence>
<feature type="active site" evidence="2">
    <location>
        <position position="248"/>
    </location>
</feature>
<protein>
    <recommendedName>
        <fullName evidence="4">Peptidase A1 domain-containing protein</fullName>
    </recommendedName>
</protein>
<dbReference type="EMBL" id="PYDT01000009">
    <property type="protein sequence ID" value="THU51394.1"/>
    <property type="molecule type" value="Genomic_DNA"/>
</dbReference>
<feature type="signal peptide" evidence="3">
    <location>
        <begin position="1"/>
        <end position="17"/>
    </location>
</feature>
<dbReference type="AlphaFoldDB" id="A0A4S8IT53"/>
<comment type="caution">
    <text evidence="5">The sequence shown here is derived from an EMBL/GenBank/DDBJ whole genome shotgun (WGS) entry which is preliminary data.</text>
</comment>
<dbReference type="PROSITE" id="PS51767">
    <property type="entry name" value="PEPTIDASE_A1"/>
    <property type="match status" value="1"/>
</dbReference>
<proteinExistence type="inferred from homology"/>
<evidence type="ECO:0000259" key="4">
    <source>
        <dbReference type="PROSITE" id="PS51767"/>
    </source>
</evidence>
<evidence type="ECO:0000313" key="5">
    <source>
        <dbReference type="EMBL" id="THU51394.1"/>
    </source>
</evidence>
<dbReference type="STRING" id="52838.A0A4S8IT53"/>
<dbReference type="Pfam" id="PF14541">
    <property type="entry name" value="TAXi_C"/>
    <property type="match status" value="1"/>
</dbReference>
<dbReference type="PANTHER" id="PTHR13683:SF875">
    <property type="entry name" value="EUKARYOTIC ASPARTYL PROTEASE FAMILY PROTEIN"/>
    <property type="match status" value="1"/>
</dbReference>
<dbReference type="PRINTS" id="PR00792">
    <property type="entry name" value="PEPSIN"/>
</dbReference>
<dbReference type="Pfam" id="PF00026">
    <property type="entry name" value="Asp"/>
    <property type="match status" value="1"/>
</dbReference>
<dbReference type="InterPro" id="IPR033121">
    <property type="entry name" value="PEPTIDASE_A1"/>
</dbReference>
<dbReference type="PANTHER" id="PTHR13683">
    <property type="entry name" value="ASPARTYL PROTEASES"/>
    <property type="match status" value="1"/>
</dbReference>
<organism evidence="5 6">
    <name type="scientific">Musa balbisiana</name>
    <name type="common">Banana</name>
    <dbReference type="NCBI Taxonomy" id="52838"/>
    <lineage>
        <taxon>Eukaryota</taxon>
        <taxon>Viridiplantae</taxon>
        <taxon>Streptophyta</taxon>
        <taxon>Embryophyta</taxon>
        <taxon>Tracheophyta</taxon>
        <taxon>Spermatophyta</taxon>
        <taxon>Magnoliopsida</taxon>
        <taxon>Liliopsida</taxon>
        <taxon>Zingiberales</taxon>
        <taxon>Musaceae</taxon>
        <taxon>Musa</taxon>
    </lineage>
</organism>
<sequence>MWIPAVILLVVAGTANAAHLAAAGPFPAKLNLERALPTRGVGVEHLKARDRARHGRFLLGASFTPAGVVDFPVEGSSNPFTVGLYFTRVKLGNPSKEFYVQIDTGSDILWVTCSSCSGCPISSGLNIQLEFFDPDKSSSSSWISCSDDRCTSALQTEEAVCSTSGSSSSLCSYSFQYGDGSGTSGYYVSDTMYFDTVLGNEQTVNSSATVVFGSHYNLYLESISVNGQILSIDPSVFATSSAQGTIIDSGTTLAYLAEQAYDPFVSAIVSSLSPLVHSIPSKGNKCFITSSSVDESFPSVTLNFKGGASLPVKPEEYLLQQVSVDNSIVWCIGWQKNDGSGITILGDIVLKDKIFVYDLANQRIGWINYDCSLSVNVSTSSVKNEYLNTEQLNVNGASHTGSVKLLSTSIAIVLVYILSYATQLTTIVMKL</sequence>
<evidence type="ECO:0000256" key="3">
    <source>
        <dbReference type="SAM" id="SignalP"/>
    </source>
</evidence>
<evidence type="ECO:0000313" key="6">
    <source>
        <dbReference type="Proteomes" id="UP000317650"/>
    </source>
</evidence>
<dbReference type="Proteomes" id="UP000317650">
    <property type="component" value="Chromosome 6"/>
</dbReference>
<feature type="active site" evidence="2">
    <location>
        <position position="103"/>
    </location>
</feature>
<dbReference type="Gene3D" id="2.40.70.10">
    <property type="entry name" value="Acid Proteases"/>
    <property type="match status" value="2"/>
</dbReference>
<dbReference type="InterPro" id="IPR021109">
    <property type="entry name" value="Peptidase_aspartic_dom_sf"/>
</dbReference>
<name>A0A4S8IT53_MUSBA</name>
<gene>
    <name evidence="5" type="ORF">C4D60_Mb06t30560</name>
</gene>
<reference evidence="5 6" key="1">
    <citation type="journal article" date="2019" name="Nat. Plants">
        <title>Genome sequencing of Musa balbisiana reveals subgenome evolution and function divergence in polyploid bananas.</title>
        <authorList>
            <person name="Yao X."/>
        </authorList>
    </citation>
    <scope>NUCLEOTIDE SEQUENCE [LARGE SCALE GENOMIC DNA]</scope>
    <source>
        <strain evidence="6">cv. DH-PKW</strain>
        <tissue evidence="5">Leaves</tissue>
    </source>
</reference>
<evidence type="ECO:0000256" key="2">
    <source>
        <dbReference type="PIRSR" id="PIRSR601461-1"/>
    </source>
</evidence>